<proteinExistence type="predicted"/>
<dbReference type="InterPro" id="IPR025101">
    <property type="entry name" value="DUF4012"/>
</dbReference>
<dbReference type="Pfam" id="PF13196">
    <property type="entry name" value="DUF4012"/>
    <property type="match status" value="1"/>
</dbReference>
<accession>A0ABY7ZJB7</accession>
<evidence type="ECO:0000313" key="2">
    <source>
        <dbReference type="Proteomes" id="UP001219605"/>
    </source>
</evidence>
<gene>
    <name evidence="1" type="ORF">PVK37_21725</name>
</gene>
<sequence>MRLHRGLLAGLVVVTLLLATVGWVGFRARQTRGYLLSAAELARDLGGQVVGGDADRARRTLAALQEQAAAARAATEGPSWSLGRRVPVAGDDLTAVRQIAVAVDELARRAFPRLLGVELTTLLPRDGRLDLSALRSAERELAGADAVVRENVTRLHGVSTGGLAADVRSALTGLRGEVDRLAGVTGAASRGAALLPRLLGADEARDYLLVSQNLAELRATGGMFGAYTVIRAEGGRVRIVKQGTAAQLGPFTPPLPGISPEMRGLYTDLPGIYPADVNLTPHFPTAAALYRDMVRRRTGTTVDGVLAIDPVALSYLLAATGPVQVPGFGQLTGGTVVRELLADSYLRLDLNEQDDFFARSAAAIFDAFLTRAVEPRGLLSAFNRSIAERRILLWSAHPEEQREIGESRIAGTLPEREDRPTVGVFLNDGSGAKLGYYLKPNASLTVGGCRPDGRRELRLTVSLRSSVPRSGLTSSVLGLARAGDPYVVRTLVNVFSPAAGTVVRVRLDGAETPVGSGTERSRRVVIANVEVAPGRTRILEADLLTAPTEIGEAELWLTPTATPWTTHIQSASRCDQ</sequence>
<reference evidence="1 2" key="1">
    <citation type="submission" date="2023-02" db="EMBL/GenBank/DDBJ databases">
        <authorList>
            <person name="Mo P."/>
        </authorList>
    </citation>
    <scope>NUCLEOTIDE SEQUENCE [LARGE SCALE GENOMIC DNA]</scope>
    <source>
        <strain evidence="1 2">HUAS 3</strain>
    </source>
</reference>
<evidence type="ECO:0000313" key="1">
    <source>
        <dbReference type="EMBL" id="WDZ83075.1"/>
    </source>
</evidence>
<name>A0ABY7ZJB7_9ACTN</name>
<keyword evidence="2" id="KW-1185">Reference proteome</keyword>
<dbReference type="RefSeq" id="WP_275029470.1">
    <property type="nucleotide sequence ID" value="NZ_CP118615.1"/>
</dbReference>
<dbReference type="Proteomes" id="UP001219605">
    <property type="component" value="Chromosome"/>
</dbReference>
<organism evidence="1 2">
    <name type="scientific">Micromonospora cathayae</name>
    <dbReference type="NCBI Taxonomy" id="3028804"/>
    <lineage>
        <taxon>Bacteria</taxon>
        <taxon>Bacillati</taxon>
        <taxon>Actinomycetota</taxon>
        <taxon>Actinomycetes</taxon>
        <taxon>Micromonosporales</taxon>
        <taxon>Micromonosporaceae</taxon>
        <taxon>Micromonospora</taxon>
    </lineage>
</organism>
<dbReference type="EMBL" id="CP118615">
    <property type="protein sequence ID" value="WDZ83075.1"/>
    <property type="molecule type" value="Genomic_DNA"/>
</dbReference>
<protein>
    <submittedName>
        <fullName evidence="1">DUF4012 domain-containing protein</fullName>
    </submittedName>
</protein>